<name>K5X7Q9_PHACS</name>
<dbReference type="AlphaFoldDB" id="K5X7Q9"/>
<dbReference type="RefSeq" id="XP_007391467.1">
    <property type="nucleotide sequence ID" value="XM_007391405.1"/>
</dbReference>
<dbReference type="Gene3D" id="2.130.10.10">
    <property type="entry name" value="YVTN repeat-like/Quinoprotein amine dehydrogenase"/>
    <property type="match status" value="1"/>
</dbReference>
<protein>
    <recommendedName>
        <fullName evidence="3">Anaphase-promoting complex subunit 4 WD40 domain-containing protein</fullName>
    </recommendedName>
</protein>
<dbReference type="HOGENOM" id="CLU_1619607_0_0_1"/>
<organism evidence="1 2">
    <name type="scientific">Phanerochaete carnosa (strain HHB-10118-sp)</name>
    <name type="common">White-rot fungus</name>
    <name type="synonym">Peniophora carnosa</name>
    <dbReference type="NCBI Taxonomy" id="650164"/>
    <lineage>
        <taxon>Eukaryota</taxon>
        <taxon>Fungi</taxon>
        <taxon>Dikarya</taxon>
        <taxon>Basidiomycota</taxon>
        <taxon>Agaricomycotina</taxon>
        <taxon>Agaricomycetes</taxon>
        <taxon>Polyporales</taxon>
        <taxon>Phanerochaetaceae</taxon>
        <taxon>Phanerochaete</taxon>
    </lineage>
</organism>
<accession>K5X7Q9</accession>
<feature type="non-terminal residue" evidence="1">
    <location>
        <position position="134"/>
    </location>
</feature>
<proteinExistence type="predicted"/>
<dbReference type="STRING" id="650164.K5X7Q9"/>
<dbReference type="InParanoid" id="K5X7Q9"/>
<evidence type="ECO:0008006" key="3">
    <source>
        <dbReference type="Google" id="ProtNLM"/>
    </source>
</evidence>
<dbReference type="InterPro" id="IPR015943">
    <property type="entry name" value="WD40/YVTN_repeat-like_dom_sf"/>
</dbReference>
<dbReference type="KEGG" id="pco:PHACADRAFT_248979"/>
<sequence>MSRQGDRIVTASGYQVKIWSAVTGEEILAVDHPKQLSSPVAFSPDGAEVLVGCDAYKTAVTYSSRTGQLRRVFKLSESRAYHALYSPDGDYAVFGNVDNELEVFDTKSRALLAKFKAGGDIGDLQFVPDTQTLL</sequence>
<dbReference type="EMBL" id="JH930469">
    <property type="protein sequence ID" value="EKM58877.1"/>
    <property type="molecule type" value="Genomic_DNA"/>
</dbReference>
<evidence type="ECO:0000313" key="2">
    <source>
        <dbReference type="Proteomes" id="UP000008370"/>
    </source>
</evidence>
<evidence type="ECO:0000313" key="1">
    <source>
        <dbReference type="EMBL" id="EKM58877.1"/>
    </source>
</evidence>
<reference evidence="1 2" key="1">
    <citation type="journal article" date="2012" name="BMC Genomics">
        <title>Comparative genomics of the white-rot fungi, Phanerochaete carnosa and P. chrysosporium, to elucidate the genetic basis of the distinct wood types they colonize.</title>
        <authorList>
            <person name="Suzuki H."/>
            <person name="MacDonald J."/>
            <person name="Syed K."/>
            <person name="Salamov A."/>
            <person name="Hori C."/>
            <person name="Aerts A."/>
            <person name="Henrissat B."/>
            <person name="Wiebenga A."/>
            <person name="vanKuyk P.A."/>
            <person name="Barry K."/>
            <person name="Lindquist E."/>
            <person name="LaButti K."/>
            <person name="Lapidus A."/>
            <person name="Lucas S."/>
            <person name="Coutinho P."/>
            <person name="Gong Y."/>
            <person name="Samejima M."/>
            <person name="Mahadevan R."/>
            <person name="Abou-Zaid M."/>
            <person name="de Vries R.P."/>
            <person name="Igarashi K."/>
            <person name="Yadav J.S."/>
            <person name="Grigoriev I.V."/>
            <person name="Master E.R."/>
        </authorList>
    </citation>
    <scope>NUCLEOTIDE SEQUENCE [LARGE SCALE GENOMIC DNA]</scope>
    <source>
        <strain evidence="1 2">HHB-10118-sp</strain>
    </source>
</reference>
<dbReference type="GeneID" id="18914518"/>
<keyword evidence="2" id="KW-1185">Reference proteome</keyword>
<dbReference type="Proteomes" id="UP000008370">
    <property type="component" value="Unassembled WGS sequence"/>
</dbReference>
<gene>
    <name evidence="1" type="ORF">PHACADRAFT_248979</name>
</gene>
<dbReference type="InterPro" id="IPR011047">
    <property type="entry name" value="Quinoprotein_ADH-like_sf"/>
</dbReference>
<dbReference type="OrthoDB" id="340259at2759"/>
<dbReference type="SUPFAM" id="SSF50998">
    <property type="entry name" value="Quinoprotein alcohol dehydrogenase-like"/>
    <property type="match status" value="1"/>
</dbReference>